<evidence type="ECO:0000256" key="1">
    <source>
        <dbReference type="SAM" id="MobiDB-lite"/>
    </source>
</evidence>
<dbReference type="RefSeq" id="WP_332519306.1">
    <property type="nucleotide sequence ID" value="NZ_JANRHA010000002.1"/>
</dbReference>
<gene>
    <name evidence="3" type="ORF">NVS88_04530</name>
</gene>
<feature type="transmembrane region" description="Helical" evidence="2">
    <location>
        <begin position="37"/>
        <end position="59"/>
    </location>
</feature>
<evidence type="ECO:0000256" key="2">
    <source>
        <dbReference type="SAM" id="Phobius"/>
    </source>
</evidence>
<comment type="caution">
    <text evidence="3">The sequence shown here is derived from an EMBL/GenBank/DDBJ whole genome shotgun (WGS) entry which is preliminary data.</text>
</comment>
<keyword evidence="4" id="KW-1185">Reference proteome</keyword>
<dbReference type="Proteomes" id="UP001152755">
    <property type="component" value="Unassembled WGS sequence"/>
</dbReference>
<keyword evidence="2" id="KW-1133">Transmembrane helix</keyword>
<name>A0A9X4RD71_9ACTN</name>
<feature type="compositionally biased region" description="Basic residues" evidence="1">
    <location>
        <begin position="99"/>
        <end position="108"/>
    </location>
</feature>
<keyword evidence="2" id="KW-0472">Membrane</keyword>
<evidence type="ECO:0000313" key="4">
    <source>
        <dbReference type="Proteomes" id="UP001152755"/>
    </source>
</evidence>
<accession>A0A9X4RD71</accession>
<evidence type="ECO:0000313" key="3">
    <source>
        <dbReference type="EMBL" id="MDG3013822.1"/>
    </source>
</evidence>
<dbReference type="EMBL" id="JANRHA010000002">
    <property type="protein sequence ID" value="MDG3013822.1"/>
    <property type="molecule type" value="Genomic_DNA"/>
</dbReference>
<sequence>MRFNLAGLIGYTLVLVGVVAAALWLVALAEGLGGRSVIAGVVALVCLLAGGGLLVALFLRGPRSPKVARARRDPLEPEVTEAEARDYERRHHDGDRRPARMPRLRGAR</sequence>
<proteinExistence type="predicted"/>
<feature type="region of interest" description="Disordered" evidence="1">
    <location>
        <begin position="68"/>
        <end position="108"/>
    </location>
</feature>
<reference evidence="3" key="1">
    <citation type="submission" date="2022-08" db="EMBL/GenBank/DDBJ databases">
        <title>Genome analysis of Corynebacteriales strain.</title>
        <authorList>
            <person name="Lee S.D."/>
        </authorList>
    </citation>
    <scope>NUCLEOTIDE SEQUENCE</scope>
    <source>
        <strain evidence="3">D3-21</strain>
    </source>
</reference>
<keyword evidence="2" id="KW-0812">Transmembrane</keyword>
<feature type="compositionally biased region" description="Basic and acidic residues" evidence="1">
    <location>
        <begin position="82"/>
        <end position="98"/>
    </location>
</feature>
<protein>
    <submittedName>
        <fullName evidence="3">Uncharacterized protein</fullName>
    </submittedName>
</protein>
<organism evidence="3 4">
    <name type="scientific">Speluncibacter jeojiensis</name>
    <dbReference type="NCBI Taxonomy" id="2710754"/>
    <lineage>
        <taxon>Bacteria</taxon>
        <taxon>Bacillati</taxon>
        <taxon>Actinomycetota</taxon>
        <taxon>Actinomycetes</taxon>
        <taxon>Mycobacteriales</taxon>
        <taxon>Speluncibacteraceae</taxon>
        <taxon>Speluncibacter</taxon>
    </lineage>
</organism>
<dbReference type="AlphaFoldDB" id="A0A9X4RD71"/>